<dbReference type="EMBL" id="GGEC01035556">
    <property type="protein sequence ID" value="MBX16040.1"/>
    <property type="molecule type" value="Transcribed_RNA"/>
</dbReference>
<reference evidence="1" key="1">
    <citation type="submission" date="2018-02" db="EMBL/GenBank/DDBJ databases">
        <title>Rhizophora mucronata_Transcriptome.</title>
        <authorList>
            <person name="Meera S.P."/>
            <person name="Sreeshan A."/>
            <person name="Augustine A."/>
        </authorList>
    </citation>
    <scope>NUCLEOTIDE SEQUENCE</scope>
    <source>
        <tissue evidence="1">Leaf</tissue>
    </source>
</reference>
<evidence type="ECO:0000313" key="1">
    <source>
        <dbReference type="EMBL" id="MBX16040.1"/>
    </source>
</evidence>
<protein>
    <submittedName>
        <fullName evidence="1">Uncharacterized protein</fullName>
    </submittedName>
</protein>
<accession>A0A2P2LDM0</accession>
<proteinExistence type="predicted"/>
<name>A0A2P2LDM0_RHIMU</name>
<dbReference type="AlphaFoldDB" id="A0A2P2LDM0"/>
<sequence>MLVVASSIFFHHPLRFRQSASLRVFRDGKKVGFASLFLLPPKQLSPVQSMGNKLHGRTKKFPSLLDSFT</sequence>
<organism evidence="1">
    <name type="scientific">Rhizophora mucronata</name>
    <name type="common">Asiatic mangrove</name>
    <dbReference type="NCBI Taxonomy" id="61149"/>
    <lineage>
        <taxon>Eukaryota</taxon>
        <taxon>Viridiplantae</taxon>
        <taxon>Streptophyta</taxon>
        <taxon>Embryophyta</taxon>
        <taxon>Tracheophyta</taxon>
        <taxon>Spermatophyta</taxon>
        <taxon>Magnoliopsida</taxon>
        <taxon>eudicotyledons</taxon>
        <taxon>Gunneridae</taxon>
        <taxon>Pentapetalae</taxon>
        <taxon>rosids</taxon>
        <taxon>fabids</taxon>
        <taxon>Malpighiales</taxon>
        <taxon>Rhizophoraceae</taxon>
        <taxon>Rhizophora</taxon>
    </lineage>
</organism>